<dbReference type="GO" id="GO:0009451">
    <property type="term" value="P:RNA modification"/>
    <property type="evidence" value="ECO:0007669"/>
    <property type="project" value="InterPro"/>
</dbReference>
<reference evidence="2 3" key="1">
    <citation type="submission" date="2019-06" db="EMBL/GenBank/DDBJ databases">
        <title>A chromosomal-level reference genome of Carpinus fangiana (Coryloideae, Betulaceae).</title>
        <authorList>
            <person name="Yang X."/>
            <person name="Wang Z."/>
            <person name="Zhang L."/>
            <person name="Hao G."/>
            <person name="Liu J."/>
            <person name="Yang Y."/>
        </authorList>
    </citation>
    <scope>NUCLEOTIDE SEQUENCE [LARGE SCALE GENOMIC DNA]</scope>
    <source>
        <strain evidence="2">Cfa_2016G</strain>
        <tissue evidence="2">Leaf</tissue>
    </source>
</reference>
<evidence type="ECO:0000256" key="1">
    <source>
        <dbReference type="ARBA" id="ARBA00022737"/>
    </source>
</evidence>
<accession>A0A5N6QLR0</accession>
<dbReference type="GO" id="GO:0003723">
    <property type="term" value="F:RNA binding"/>
    <property type="evidence" value="ECO:0007669"/>
    <property type="project" value="InterPro"/>
</dbReference>
<dbReference type="InterPro" id="IPR011990">
    <property type="entry name" value="TPR-like_helical_dom_sf"/>
</dbReference>
<dbReference type="PANTHER" id="PTHR47926:SF481">
    <property type="entry name" value="TETRATRICOPEPTIDE-LIKE HELICAL DOMAIN SUPERFAMILY"/>
    <property type="match status" value="1"/>
</dbReference>
<name>A0A5N6QLR0_9ROSI</name>
<keyword evidence="3" id="KW-1185">Reference proteome</keyword>
<dbReference type="Proteomes" id="UP000327013">
    <property type="component" value="Chromosome 2"/>
</dbReference>
<dbReference type="AlphaFoldDB" id="A0A5N6QLR0"/>
<gene>
    <name evidence="2" type="ORF">FH972_004498</name>
</gene>
<dbReference type="InterPro" id="IPR046960">
    <property type="entry name" value="PPR_At4g14850-like_plant"/>
</dbReference>
<keyword evidence="1" id="KW-0677">Repeat</keyword>
<dbReference type="PANTHER" id="PTHR47926">
    <property type="entry name" value="PENTATRICOPEPTIDE REPEAT-CONTAINING PROTEIN"/>
    <property type="match status" value="1"/>
</dbReference>
<dbReference type="OrthoDB" id="185373at2759"/>
<sequence length="140" mass="15624">MLAFSLRGLGDGIFQGSKLLKCCENFGILAESRWVFERIISNNPSLWNSILVGGVPVDAFKFGLNENRLVGSSDMGLYSRNGDIEDAYRVFDEIADKDVVYASMITVYAQCSDHRGCDRVRLFVSLTIRRSNSWGPLSCI</sequence>
<dbReference type="InterPro" id="IPR002885">
    <property type="entry name" value="PPR_rpt"/>
</dbReference>
<organism evidence="2 3">
    <name type="scientific">Carpinus fangiana</name>
    <dbReference type="NCBI Taxonomy" id="176857"/>
    <lineage>
        <taxon>Eukaryota</taxon>
        <taxon>Viridiplantae</taxon>
        <taxon>Streptophyta</taxon>
        <taxon>Embryophyta</taxon>
        <taxon>Tracheophyta</taxon>
        <taxon>Spermatophyta</taxon>
        <taxon>Magnoliopsida</taxon>
        <taxon>eudicotyledons</taxon>
        <taxon>Gunneridae</taxon>
        <taxon>Pentapetalae</taxon>
        <taxon>rosids</taxon>
        <taxon>fabids</taxon>
        <taxon>Fagales</taxon>
        <taxon>Betulaceae</taxon>
        <taxon>Carpinus</taxon>
    </lineage>
</organism>
<protein>
    <recommendedName>
        <fullName evidence="4">Pentatricopeptide repeat-containing protein</fullName>
    </recommendedName>
</protein>
<dbReference type="EMBL" id="CM017322">
    <property type="protein sequence ID" value="KAE8007944.1"/>
    <property type="molecule type" value="Genomic_DNA"/>
</dbReference>
<evidence type="ECO:0008006" key="4">
    <source>
        <dbReference type="Google" id="ProtNLM"/>
    </source>
</evidence>
<evidence type="ECO:0000313" key="3">
    <source>
        <dbReference type="Proteomes" id="UP000327013"/>
    </source>
</evidence>
<proteinExistence type="predicted"/>
<evidence type="ECO:0000313" key="2">
    <source>
        <dbReference type="EMBL" id="KAE8007944.1"/>
    </source>
</evidence>
<dbReference type="Pfam" id="PF01535">
    <property type="entry name" value="PPR"/>
    <property type="match status" value="1"/>
</dbReference>
<dbReference type="Gene3D" id="1.25.40.10">
    <property type="entry name" value="Tetratricopeptide repeat domain"/>
    <property type="match status" value="1"/>
</dbReference>